<evidence type="ECO:0000313" key="2">
    <source>
        <dbReference type="Proteomes" id="UP000596902"/>
    </source>
</evidence>
<accession>A0A8H7AZW1</accession>
<dbReference type="Proteomes" id="UP000596902">
    <property type="component" value="Unassembled WGS sequence"/>
</dbReference>
<dbReference type="EMBL" id="JAAABM010000015">
    <property type="protein sequence ID" value="KAF7672715.1"/>
    <property type="molecule type" value="Genomic_DNA"/>
</dbReference>
<name>A0A8H7AZW1_9PLEO</name>
<sequence>MHGNEFLASVLTLILRKQLLVERHLRRAGSSRLEATISCRNGAAGLKGCAQVRVWTSRHPVE</sequence>
<keyword evidence="2" id="KW-1185">Reference proteome</keyword>
<proteinExistence type="predicted"/>
<dbReference type="RefSeq" id="XP_038783065.1">
    <property type="nucleotide sequence ID" value="XM_038934263.1"/>
</dbReference>
<comment type="caution">
    <text evidence="1">The sequence shown here is derived from an EMBL/GenBank/DDBJ whole genome shotgun (WGS) entry which is preliminary data.</text>
</comment>
<evidence type="ECO:0000313" key="1">
    <source>
        <dbReference type="EMBL" id="KAF7672715.1"/>
    </source>
</evidence>
<reference evidence="1" key="1">
    <citation type="submission" date="2020-01" db="EMBL/GenBank/DDBJ databases">
        <authorList>
            <person name="Feng Z.H.Z."/>
        </authorList>
    </citation>
    <scope>NUCLEOTIDE SEQUENCE</scope>
    <source>
        <strain evidence="1">CBS107.38</strain>
    </source>
</reference>
<dbReference type="AlphaFoldDB" id="A0A8H7AZW1"/>
<organism evidence="1 2">
    <name type="scientific">Alternaria burnsii</name>
    <dbReference type="NCBI Taxonomy" id="1187904"/>
    <lineage>
        <taxon>Eukaryota</taxon>
        <taxon>Fungi</taxon>
        <taxon>Dikarya</taxon>
        <taxon>Ascomycota</taxon>
        <taxon>Pezizomycotina</taxon>
        <taxon>Dothideomycetes</taxon>
        <taxon>Pleosporomycetidae</taxon>
        <taxon>Pleosporales</taxon>
        <taxon>Pleosporineae</taxon>
        <taxon>Pleosporaceae</taxon>
        <taxon>Alternaria</taxon>
        <taxon>Alternaria sect. Alternaria</taxon>
    </lineage>
</organism>
<protein>
    <submittedName>
        <fullName evidence="1">Uncharacterized protein</fullName>
    </submittedName>
</protein>
<reference evidence="1" key="2">
    <citation type="submission" date="2020-08" db="EMBL/GenBank/DDBJ databases">
        <title>Draft Genome Sequence of Cumin Blight Pathogen Alternaria burnsii.</title>
        <authorList>
            <person name="Feng Z."/>
        </authorList>
    </citation>
    <scope>NUCLEOTIDE SEQUENCE</scope>
    <source>
        <strain evidence="1">CBS107.38</strain>
    </source>
</reference>
<dbReference type="GeneID" id="62207441"/>
<gene>
    <name evidence="1" type="ORF">GT037_009216</name>
</gene>